<dbReference type="GO" id="GO:0005524">
    <property type="term" value="F:ATP binding"/>
    <property type="evidence" value="ECO:0007669"/>
    <property type="project" value="UniProtKB-KW"/>
</dbReference>
<comment type="caution">
    <text evidence="9">The sequence shown here is derived from an EMBL/GenBank/DDBJ whole genome shotgun (WGS) entry which is preliminary data.</text>
</comment>
<sequence length="430" mass="46917">MSSLLIIADDLTGANDAGVQFAKKGFCTISLLRTEKIDKQNVADVVVINAETRSLSAEQAFQKIKNISEYLTIYSFPHVYKKIDSTLRGNIGIEIDALLDSNLFDIAIVLPAYPKNGRVTVGGYHIVNGCLLEDSEIAKDPKCPVETSHIPTLIGSQSSRKISHLDINQIRKNEIVEHIHRSLQRNEKIIVCDGFLQSDLITVTNAVGKSGLKVLWVGSAGLAESFAETFEQKPSCIQGKLNRKTKETFSVLTIAGSVSAITRGQIQSLASQDRVQIVAAEPLNLVNHELREKEMKQMVEEIIDVLKKGYAPVLTTNDSEEIRQQLQKWNGKNGMEIGNMIALSLGQIAASVLDDCEVSGLILTGGDIAYRTFEQLGVESLQIVDEAEEGIPFCEILDGTLKGLPVVTKAGAFGNPHSLVNAMNKMNDLS</sequence>
<name>A0A1E7DSN2_9BACI</name>
<evidence type="ECO:0000256" key="1">
    <source>
        <dbReference type="ARBA" id="ARBA00005715"/>
    </source>
</evidence>
<dbReference type="Gene3D" id="3.40.50.10840">
    <property type="entry name" value="Putative sugar-binding, N-terminal domain"/>
    <property type="match status" value="1"/>
</dbReference>
<dbReference type="EMBL" id="MAMP01000006">
    <property type="protein sequence ID" value="OES46086.1"/>
    <property type="molecule type" value="Genomic_DNA"/>
</dbReference>
<keyword evidence="6" id="KW-0119">Carbohydrate metabolism</keyword>
<dbReference type="AlphaFoldDB" id="A0A1E7DSN2"/>
<protein>
    <recommendedName>
        <fullName evidence="11">Hrp-dependent type III effector protein</fullName>
    </recommendedName>
</protein>
<accession>A0A1E7DSN2</accession>
<evidence type="ECO:0000313" key="10">
    <source>
        <dbReference type="Proteomes" id="UP000095658"/>
    </source>
</evidence>
<keyword evidence="4" id="KW-0418">Kinase</keyword>
<dbReference type="InterPro" id="IPR042213">
    <property type="entry name" value="NBD_C_sf"/>
</dbReference>
<keyword evidence="2" id="KW-0808">Transferase</keyword>
<dbReference type="InterPro" id="IPR031475">
    <property type="entry name" value="NBD_C"/>
</dbReference>
<evidence type="ECO:0000256" key="5">
    <source>
        <dbReference type="ARBA" id="ARBA00022840"/>
    </source>
</evidence>
<proteinExistence type="inferred from homology"/>
<evidence type="ECO:0000256" key="2">
    <source>
        <dbReference type="ARBA" id="ARBA00022679"/>
    </source>
</evidence>
<dbReference type="STRING" id="1714016.BA724_15990"/>
<keyword evidence="10" id="KW-1185">Reference proteome</keyword>
<reference evidence="9 10" key="1">
    <citation type="submission" date="2016-06" db="EMBL/GenBank/DDBJ databases">
        <title>Domibacillus iocasae genome sequencing.</title>
        <authorList>
            <person name="Verma A."/>
            <person name="Pal Y."/>
            <person name="Ojha A.K."/>
            <person name="Krishnamurthi S."/>
        </authorList>
    </citation>
    <scope>NUCLEOTIDE SEQUENCE [LARGE SCALE GENOMIC DNA]</scope>
    <source>
        <strain evidence="9 10">DSM 29979</strain>
    </source>
</reference>
<dbReference type="Proteomes" id="UP000095658">
    <property type="component" value="Unassembled WGS sequence"/>
</dbReference>
<evidence type="ECO:0000256" key="4">
    <source>
        <dbReference type="ARBA" id="ARBA00022777"/>
    </source>
</evidence>
<dbReference type="Pfam" id="PF17042">
    <property type="entry name" value="NBD_C"/>
    <property type="match status" value="1"/>
</dbReference>
<evidence type="ECO:0000313" key="9">
    <source>
        <dbReference type="EMBL" id="OES46086.1"/>
    </source>
</evidence>
<dbReference type="SUPFAM" id="SSF142764">
    <property type="entry name" value="YgbK-like"/>
    <property type="match status" value="1"/>
</dbReference>
<keyword evidence="3" id="KW-0547">Nucleotide-binding</keyword>
<evidence type="ECO:0000256" key="6">
    <source>
        <dbReference type="ARBA" id="ARBA00023277"/>
    </source>
</evidence>
<evidence type="ECO:0000256" key="3">
    <source>
        <dbReference type="ARBA" id="ARBA00022741"/>
    </source>
</evidence>
<feature type="domain" description="Four-carbon acid sugar kinase nucleotide binding" evidence="8">
    <location>
        <begin position="252"/>
        <end position="419"/>
    </location>
</feature>
<dbReference type="Gene3D" id="3.40.980.20">
    <property type="entry name" value="Four-carbon acid sugar kinase, nucleotide binding domain"/>
    <property type="match status" value="1"/>
</dbReference>
<comment type="similarity">
    <text evidence="1">Belongs to the four-carbon acid sugar kinase family.</text>
</comment>
<organism evidence="9 10">
    <name type="scientific">Domibacillus iocasae</name>
    <dbReference type="NCBI Taxonomy" id="1714016"/>
    <lineage>
        <taxon>Bacteria</taxon>
        <taxon>Bacillati</taxon>
        <taxon>Bacillota</taxon>
        <taxon>Bacilli</taxon>
        <taxon>Bacillales</taxon>
        <taxon>Bacillaceae</taxon>
        <taxon>Domibacillus</taxon>
    </lineage>
</organism>
<feature type="domain" description="Four-carbon acid sugar kinase N-terminal" evidence="7">
    <location>
        <begin position="4"/>
        <end position="225"/>
    </location>
</feature>
<dbReference type="RefSeq" id="WP_069937244.1">
    <property type="nucleotide sequence ID" value="NZ_MAMP01000006.1"/>
</dbReference>
<dbReference type="InterPro" id="IPR037051">
    <property type="entry name" value="4-carb_acid_sugar_kinase_N_sf"/>
</dbReference>
<dbReference type="GO" id="GO:0016301">
    <property type="term" value="F:kinase activity"/>
    <property type="evidence" value="ECO:0007669"/>
    <property type="project" value="UniProtKB-KW"/>
</dbReference>
<keyword evidence="5" id="KW-0067">ATP-binding</keyword>
<evidence type="ECO:0000259" key="7">
    <source>
        <dbReference type="Pfam" id="PF07005"/>
    </source>
</evidence>
<evidence type="ECO:0000259" key="8">
    <source>
        <dbReference type="Pfam" id="PF17042"/>
    </source>
</evidence>
<gene>
    <name evidence="9" type="ORF">BA724_15990</name>
</gene>
<dbReference type="InterPro" id="IPR010737">
    <property type="entry name" value="4-carb_acid_sugar_kinase_N"/>
</dbReference>
<dbReference type="Pfam" id="PF07005">
    <property type="entry name" value="SBD_N"/>
    <property type="match status" value="1"/>
</dbReference>
<evidence type="ECO:0008006" key="11">
    <source>
        <dbReference type="Google" id="ProtNLM"/>
    </source>
</evidence>